<organism evidence="2 3">
    <name type="scientific">Chthoniobacter flavus Ellin428</name>
    <dbReference type="NCBI Taxonomy" id="497964"/>
    <lineage>
        <taxon>Bacteria</taxon>
        <taxon>Pseudomonadati</taxon>
        <taxon>Verrucomicrobiota</taxon>
        <taxon>Spartobacteria</taxon>
        <taxon>Chthoniobacterales</taxon>
        <taxon>Chthoniobacteraceae</taxon>
        <taxon>Chthoniobacter</taxon>
    </lineage>
</organism>
<dbReference type="InterPro" id="IPR018247">
    <property type="entry name" value="EF_Hand_1_Ca_BS"/>
</dbReference>
<dbReference type="Proteomes" id="UP000005824">
    <property type="component" value="Unassembled WGS sequence"/>
</dbReference>
<dbReference type="InParanoid" id="B4D8Z7"/>
<dbReference type="SUPFAM" id="SSF47473">
    <property type="entry name" value="EF-hand"/>
    <property type="match status" value="1"/>
</dbReference>
<dbReference type="InterPro" id="IPR011992">
    <property type="entry name" value="EF-hand-dom_pair"/>
</dbReference>
<proteinExistence type="predicted"/>
<reference evidence="2 3" key="1">
    <citation type="journal article" date="2011" name="J. Bacteriol.">
        <title>Genome sequence of Chthoniobacter flavus Ellin428, an aerobic heterotrophic soil bacterium.</title>
        <authorList>
            <person name="Kant R."/>
            <person name="van Passel M.W."/>
            <person name="Palva A."/>
            <person name="Lucas S."/>
            <person name="Lapidus A."/>
            <person name="Glavina Del Rio T."/>
            <person name="Dalin E."/>
            <person name="Tice H."/>
            <person name="Bruce D."/>
            <person name="Goodwin L."/>
            <person name="Pitluck S."/>
            <person name="Larimer F.W."/>
            <person name="Land M.L."/>
            <person name="Hauser L."/>
            <person name="Sangwan P."/>
            <person name="de Vos W.M."/>
            <person name="Janssen P.H."/>
            <person name="Smidt H."/>
        </authorList>
    </citation>
    <scope>NUCLEOTIDE SEQUENCE [LARGE SCALE GENOMIC DNA]</scope>
    <source>
        <strain evidence="2 3">Ellin428</strain>
    </source>
</reference>
<evidence type="ECO:0000259" key="1">
    <source>
        <dbReference type="PROSITE" id="PS50222"/>
    </source>
</evidence>
<protein>
    <submittedName>
        <fullName evidence="2">Calcium-binding EF-hand-containing protein</fullName>
    </submittedName>
</protein>
<accession>B4D8Z7</accession>
<dbReference type="Gene3D" id="1.10.238.10">
    <property type="entry name" value="EF-hand"/>
    <property type="match status" value="2"/>
</dbReference>
<comment type="caution">
    <text evidence="2">The sequence shown here is derived from an EMBL/GenBank/DDBJ whole genome shotgun (WGS) entry which is preliminary data.</text>
</comment>
<dbReference type="RefSeq" id="WP_006982708.1">
    <property type="nucleotide sequence ID" value="NZ_ABVL01000024.1"/>
</dbReference>
<dbReference type="AlphaFoldDB" id="B4D8Z7"/>
<dbReference type="InterPro" id="IPR002048">
    <property type="entry name" value="EF_hand_dom"/>
</dbReference>
<dbReference type="PROSITE" id="PS50222">
    <property type="entry name" value="EF_HAND_2"/>
    <property type="match status" value="2"/>
</dbReference>
<dbReference type="Pfam" id="PF13202">
    <property type="entry name" value="EF-hand_5"/>
    <property type="match status" value="2"/>
</dbReference>
<gene>
    <name evidence="2" type="ORF">CfE428DRAFT_5387</name>
</gene>
<evidence type="ECO:0000313" key="3">
    <source>
        <dbReference type="Proteomes" id="UP000005824"/>
    </source>
</evidence>
<dbReference type="EMBL" id="ABVL01000024">
    <property type="protein sequence ID" value="EDY17042.1"/>
    <property type="molecule type" value="Genomic_DNA"/>
</dbReference>
<dbReference type="SMART" id="SM00054">
    <property type="entry name" value="EFh"/>
    <property type="match status" value="3"/>
</dbReference>
<feature type="domain" description="EF-hand" evidence="1">
    <location>
        <begin position="32"/>
        <end position="67"/>
    </location>
</feature>
<name>B4D8Z7_9BACT</name>
<dbReference type="PROSITE" id="PS00018">
    <property type="entry name" value="EF_HAND_1"/>
    <property type="match status" value="3"/>
</dbReference>
<keyword evidence="3" id="KW-1185">Reference proteome</keyword>
<evidence type="ECO:0000313" key="2">
    <source>
        <dbReference type="EMBL" id="EDY17042.1"/>
    </source>
</evidence>
<dbReference type="GO" id="GO:0005509">
    <property type="term" value="F:calcium ion binding"/>
    <property type="evidence" value="ECO:0007669"/>
    <property type="project" value="InterPro"/>
</dbReference>
<feature type="domain" description="EF-hand" evidence="1">
    <location>
        <begin position="123"/>
        <end position="158"/>
    </location>
</feature>
<sequence length="162" mass="17831">MIFGLIEMKALFLLSCFFLLVGVLPAAAQLPGMESLAGLIISQFDRDHDGNVDINEWQNGANDGFVEMDKDQDGFISESEVDALSDDISEEIGRLGAAAAVVLIKKILFTFDTDHDHRISKAEYEAGCTALFKLLDTNHDKLLTKAELAELPIRLFQRGDGK</sequence>
<dbReference type="STRING" id="497964.CfE428DRAFT_5387"/>